<dbReference type="SUPFAM" id="SSF81665">
    <property type="entry name" value="Calcium ATPase, transmembrane domain M"/>
    <property type="match status" value="1"/>
</dbReference>
<feature type="transmembrane region" description="Helical" evidence="8">
    <location>
        <begin position="136"/>
        <end position="158"/>
    </location>
</feature>
<reference evidence="10 11" key="1">
    <citation type="journal article" date="2016" name="Nat. Commun.">
        <title>Thousands of microbial genomes shed light on interconnected biogeochemical processes in an aquifer system.</title>
        <authorList>
            <person name="Anantharaman K."/>
            <person name="Brown C.T."/>
            <person name="Hug L.A."/>
            <person name="Sharon I."/>
            <person name="Castelle C.J."/>
            <person name="Probst A.J."/>
            <person name="Thomas B.C."/>
            <person name="Singh A."/>
            <person name="Wilkins M.J."/>
            <person name="Karaoz U."/>
            <person name="Brodie E.L."/>
            <person name="Williams K.H."/>
            <person name="Hubbard S.S."/>
            <person name="Banfield J.F."/>
        </authorList>
    </citation>
    <scope>NUCLEOTIDE SEQUENCE [LARGE SCALE GENOMIC DNA]</scope>
</reference>
<accession>A0A1F5Z8Z3</accession>
<dbReference type="GO" id="GO:0015444">
    <property type="term" value="F:P-type magnesium transporter activity"/>
    <property type="evidence" value="ECO:0007669"/>
    <property type="project" value="InterPro"/>
</dbReference>
<dbReference type="PANTHER" id="PTHR42861">
    <property type="entry name" value="CALCIUM-TRANSPORTING ATPASE"/>
    <property type="match status" value="1"/>
</dbReference>
<dbReference type="InterPro" id="IPR036412">
    <property type="entry name" value="HAD-like_sf"/>
</dbReference>
<keyword evidence="5" id="KW-0460">Magnesium</keyword>
<name>A0A1F5Z8Z3_9BACT</name>
<dbReference type="InterPro" id="IPR006068">
    <property type="entry name" value="ATPase_P-typ_cation-transptr_C"/>
</dbReference>
<dbReference type="SUPFAM" id="SSF56784">
    <property type="entry name" value="HAD-like"/>
    <property type="match status" value="1"/>
</dbReference>
<feature type="transmembrane region" description="Helical" evidence="8">
    <location>
        <begin position="170"/>
        <end position="189"/>
    </location>
</feature>
<sequence>MEELYEVGFLGEGINDAPALKAANVALAVDHASDIARDVSDIVLLKRDLSYIIDGIREGRRILVNNAKYITTTLASNFGNFYAVAVISLLVPYLPMLPVQILLVNLLSDFPMISIATDSVHDRELAKPIRYDLREILILSIVLGLVSSVFDFIFFGIFRTWGESTLQTGWFIESIITEILLIYAVRNKAFILQLLPPSGEIVFMTIVAIAATVLIPFTGMGQQIFQFVTLNNQQLLLIAGIAASYFFTSECVKMMYFKLIHTPHLTGKNSGNYRKFS</sequence>
<evidence type="ECO:0000256" key="6">
    <source>
        <dbReference type="ARBA" id="ARBA00022989"/>
    </source>
</evidence>
<feature type="domain" description="Cation-transporting P-type ATPase C-terminal" evidence="9">
    <location>
        <begin position="94"/>
        <end position="254"/>
    </location>
</feature>
<dbReference type="AlphaFoldDB" id="A0A1F5Z8Z3"/>
<evidence type="ECO:0000313" key="11">
    <source>
        <dbReference type="Proteomes" id="UP000176854"/>
    </source>
</evidence>
<proteinExistence type="predicted"/>
<protein>
    <recommendedName>
        <fullName evidence="9">Cation-transporting P-type ATPase C-terminal domain-containing protein</fullName>
    </recommendedName>
</protein>
<dbReference type="STRING" id="1798373.A2154_03005"/>
<evidence type="ECO:0000256" key="3">
    <source>
        <dbReference type="ARBA" id="ARBA00022553"/>
    </source>
</evidence>
<evidence type="ECO:0000256" key="5">
    <source>
        <dbReference type="ARBA" id="ARBA00022842"/>
    </source>
</evidence>
<evidence type="ECO:0000256" key="7">
    <source>
        <dbReference type="ARBA" id="ARBA00023136"/>
    </source>
</evidence>
<dbReference type="Gene3D" id="3.40.50.1000">
    <property type="entry name" value="HAD superfamily/HAD-like"/>
    <property type="match status" value="1"/>
</dbReference>
<comment type="caution">
    <text evidence="10">The sequence shown here is derived from an EMBL/GenBank/DDBJ whole genome shotgun (WGS) entry which is preliminary data.</text>
</comment>
<keyword evidence="2" id="KW-1003">Cell membrane</keyword>
<organism evidence="10 11">
    <name type="scientific">Candidatus Gottesmanbacteria bacterium RBG_16_43_7</name>
    <dbReference type="NCBI Taxonomy" id="1798373"/>
    <lineage>
        <taxon>Bacteria</taxon>
        <taxon>Candidatus Gottesmaniibacteriota</taxon>
    </lineage>
</organism>
<feature type="transmembrane region" description="Helical" evidence="8">
    <location>
        <begin position="224"/>
        <end position="248"/>
    </location>
</feature>
<dbReference type="Gene3D" id="1.20.1110.10">
    <property type="entry name" value="Calcium-transporting ATPase, transmembrane domain"/>
    <property type="match status" value="1"/>
</dbReference>
<dbReference type="GO" id="GO:0005886">
    <property type="term" value="C:plasma membrane"/>
    <property type="evidence" value="ECO:0007669"/>
    <property type="project" value="UniProtKB-SubCell"/>
</dbReference>
<keyword evidence="7 8" id="KW-0472">Membrane</keyword>
<evidence type="ECO:0000259" key="9">
    <source>
        <dbReference type="Pfam" id="PF00689"/>
    </source>
</evidence>
<keyword evidence="6 8" id="KW-1133">Transmembrane helix</keyword>
<comment type="subcellular location">
    <subcellularLocation>
        <location evidence="1">Cell membrane</location>
        <topology evidence="1">Multi-pass membrane protein</topology>
    </subcellularLocation>
</comment>
<evidence type="ECO:0000256" key="2">
    <source>
        <dbReference type="ARBA" id="ARBA00022475"/>
    </source>
</evidence>
<dbReference type="Proteomes" id="UP000176854">
    <property type="component" value="Unassembled WGS sequence"/>
</dbReference>
<dbReference type="InterPro" id="IPR023214">
    <property type="entry name" value="HAD_sf"/>
</dbReference>
<dbReference type="InterPro" id="IPR023298">
    <property type="entry name" value="ATPase_P-typ_TM_dom_sf"/>
</dbReference>
<dbReference type="EMBL" id="MFJC01000039">
    <property type="protein sequence ID" value="OGG08926.1"/>
    <property type="molecule type" value="Genomic_DNA"/>
</dbReference>
<keyword evidence="4 8" id="KW-0812">Transmembrane</keyword>
<evidence type="ECO:0000256" key="8">
    <source>
        <dbReference type="SAM" id="Phobius"/>
    </source>
</evidence>
<evidence type="ECO:0000313" key="10">
    <source>
        <dbReference type="EMBL" id="OGG08926.1"/>
    </source>
</evidence>
<dbReference type="PRINTS" id="PR01836">
    <property type="entry name" value="MGATPASE"/>
</dbReference>
<gene>
    <name evidence="10" type="ORF">A2154_03005</name>
</gene>
<dbReference type="InterPro" id="IPR006415">
    <property type="entry name" value="P-type_ATPase_IIIB"/>
</dbReference>
<evidence type="ECO:0000256" key="1">
    <source>
        <dbReference type="ARBA" id="ARBA00004651"/>
    </source>
</evidence>
<evidence type="ECO:0000256" key="4">
    <source>
        <dbReference type="ARBA" id="ARBA00022692"/>
    </source>
</evidence>
<feature type="transmembrane region" description="Helical" evidence="8">
    <location>
        <begin position="201"/>
        <end position="218"/>
    </location>
</feature>
<keyword evidence="3" id="KW-0597">Phosphoprotein</keyword>
<dbReference type="Pfam" id="PF00689">
    <property type="entry name" value="Cation_ATPase_C"/>
    <property type="match status" value="1"/>
</dbReference>